<sequence>MENDEIENMLVDALRKIDTSSYDFKSSKEISNSEFGSDGKRRYLKLYFQKSSGEGIIEFIYHSIKDTLRFRIQYIDNSDEDEDFDGTSISYKIPRTEEQYFQYDTIQDNMFSLEFYILLEKTMSELTLLWYSR</sequence>
<proteinExistence type="predicted"/>
<evidence type="ECO:0000313" key="2">
    <source>
        <dbReference type="Proteomes" id="UP000223891"/>
    </source>
</evidence>
<protein>
    <submittedName>
        <fullName evidence="1">Uncharacterized protein</fullName>
    </submittedName>
</protein>
<evidence type="ECO:0000313" key="1">
    <source>
        <dbReference type="EMBL" id="AMM44014.1"/>
    </source>
</evidence>
<dbReference type="Proteomes" id="UP000223891">
    <property type="component" value="Segment"/>
</dbReference>
<keyword evidence="2" id="KW-1185">Reference proteome</keyword>
<name>A0A1L2CVH4_9CAUD</name>
<dbReference type="EMBL" id="KU574722">
    <property type="protein sequence ID" value="AMM44014.1"/>
    <property type="molecule type" value="Genomic_DNA"/>
</dbReference>
<accession>A0A1L2CVH4</accession>
<gene>
    <name evidence="1" type="ORF">CBB_451</name>
</gene>
<reference evidence="2" key="1">
    <citation type="submission" date="2016-01" db="EMBL/GenBank/DDBJ databases">
        <title>Isolation and Characterization of Enterobacteria phage CBB.</title>
        <authorList>
            <person name="Buttimer C.T.H."/>
            <person name="Hendrix H."/>
            <person name="Alexandre H."/>
            <person name="O'Mahony J."/>
            <person name="Lavigne R."/>
            <person name="Coffey A."/>
        </authorList>
    </citation>
    <scope>NUCLEOTIDE SEQUENCE [LARGE SCALE GENOMIC DNA]</scope>
</reference>
<organism evidence="1 2">
    <name type="scientific">Pectobacterium phage vB_PcaM_CBB</name>
    <dbReference type="NCBI Taxonomy" id="2772511"/>
    <lineage>
        <taxon>Viruses</taxon>
        <taxon>Duplodnaviria</taxon>
        <taxon>Heunggongvirae</taxon>
        <taxon>Uroviricota</taxon>
        <taxon>Caudoviricetes</taxon>
        <taxon>Mimasvirus</taxon>
        <taxon>Mimasvirus CBB</taxon>
    </lineage>
</organism>